<dbReference type="OrthoDB" id="47801at2759"/>
<name>A0A507BXS6_9FUNG</name>
<protein>
    <recommendedName>
        <fullName evidence="4">UBC core domain-containing protein</fullName>
    </recommendedName>
</protein>
<gene>
    <name evidence="5" type="ORF">SmJEL517_g04651</name>
</gene>
<comment type="caution">
    <text evidence="5">The sequence shown here is derived from an EMBL/GenBank/DDBJ whole genome shotgun (WGS) entry which is preliminary data.</text>
</comment>
<dbReference type="CDD" id="cd23837">
    <property type="entry name" value="UBCc_UBE2O"/>
    <property type="match status" value="1"/>
</dbReference>
<dbReference type="Proteomes" id="UP000319731">
    <property type="component" value="Unassembled WGS sequence"/>
</dbReference>
<dbReference type="Pfam" id="PF00179">
    <property type="entry name" value="UQ_con"/>
    <property type="match status" value="1"/>
</dbReference>
<dbReference type="Pfam" id="PF23046">
    <property type="entry name" value="tSH3-B_UBE2O"/>
    <property type="match status" value="1"/>
</dbReference>
<dbReference type="InterPro" id="IPR057735">
    <property type="entry name" value="UBE2O-like_tSH3-B"/>
</dbReference>
<evidence type="ECO:0000256" key="3">
    <source>
        <dbReference type="SAM" id="MobiDB-lite"/>
    </source>
</evidence>
<dbReference type="PANTHER" id="PTHR46116:SF15">
    <property type="entry name" value="(E3-INDEPENDENT) E2 UBIQUITIN-CONJUGATING ENZYME"/>
    <property type="match status" value="1"/>
</dbReference>
<proteinExistence type="predicted"/>
<dbReference type="GO" id="GO:0061631">
    <property type="term" value="F:ubiquitin conjugating enzyme activity"/>
    <property type="evidence" value="ECO:0007669"/>
    <property type="project" value="TreeGrafter"/>
</dbReference>
<keyword evidence="1" id="KW-0808">Transferase</keyword>
<keyword evidence="6" id="KW-1185">Reference proteome</keyword>
<dbReference type="RefSeq" id="XP_031023482.1">
    <property type="nucleotide sequence ID" value="XM_031170579.1"/>
</dbReference>
<dbReference type="InterPro" id="IPR016135">
    <property type="entry name" value="UBQ-conjugating_enzyme/RWD"/>
</dbReference>
<dbReference type="STRING" id="1806994.A0A507BXS6"/>
<dbReference type="InterPro" id="IPR000608">
    <property type="entry name" value="UBC"/>
</dbReference>
<dbReference type="PANTHER" id="PTHR46116">
    <property type="entry name" value="(E3-INDEPENDENT) E2 UBIQUITIN-CONJUGATING ENZYME"/>
    <property type="match status" value="1"/>
</dbReference>
<evidence type="ECO:0000313" key="6">
    <source>
        <dbReference type="Proteomes" id="UP000319731"/>
    </source>
</evidence>
<reference evidence="5 6" key="1">
    <citation type="journal article" date="2019" name="Sci. Rep.">
        <title>Comparative genomics of chytrid fungi reveal insights into the obligate biotrophic and pathogenic lifestyle of Synchytrium endobioticum.</title>
        <authorList>
            <person name="van de Vossenberg B.T.L.H."/>
            <person name="Warris S."/>
            <person name="Nguyen H.D.T."/>
            <person name="van Gent-Pelzer M.P.E."/>
            <person name="Joly D.L."/>
            <person name="van de Geest H.C."/>
            <person name="Bonants P.J.M."/>
            <person name="Smith D.S."/>
            <person name="Levesque C.A."/>
            <person name="van der Lee T.A.J."/>
        </authorList>
    </citation>
    <scope>NUCLEOTIDE SEQUENCE [LARGE SCALE GENOMIC DNA]</scope>
    <source>
        <strain evidence="5 6">JEL517</strain>
    </source>
</reference>
<dbReference type="Pfam" id="PF23043">
    <property type="entry name" value="SH3-B_UBE2O"/>
    <property type="match status" value="1"/>
</dbReference>
<dbReference type="GeneID" id="42005876"/>
<dbReference type="EMBL" id="QEAO01000033">
    <property type="protein sequence ID" value="TPX32232.1"/>
    <property type="molecule type" value="Genomic_DNA"/>
</dbReference>
<feature type="region of interest" description="Disordered" evidence="3">
    <location>
        <begin position="565"/>
        <end position="589"/>
    </location>
</feature>
<dbReference type="InterPro" id="IPR057733">
    <property type="entry name" value="UBE2O-like_SH3-B"/>
</dbReference>
<dbReference type="Gene3D" id="3.10.110.10">
    <property type="entry name" value="Ubiquitin Conjugating Enzyme"/>
    <property type="match status" value="1"/>
</dbReference>
<sequence length="913" mass="100957">MSKEAAIHHSLSSFPSAAQVEHSMKEVGLGGQSVQSLTHDERQRILAHLNSNGNIDEAYQSPSSPNGPILSTALYSEDAVLLNPTATIPKYGIVLKSARDGDDGTTDLIDEEDESEMSRQEAHILKLTRTLKDKQVIIAPGDGKAPYVTNETDVVLVDRALMPGDIVQDTSAQQSSKGSGVIIGMRQSASLQQISSGFEIKDVDTSRISYSTDVDVSDYVVIEGGWVGRAVGCAEQITVQFLDLSTCVVRYPDLLEIAGDVDNNSFLKTQRSVFVNGLKCTISQLVTEELINFLCFRLVAGLNVNCPPECLRDGRWTRGHFIPRKHKIGLVIDSQTILVTVQWLACFGSNPSGSPPPEKVPRASVRVLMGSWCSYSFQLGDKVVFKDEEDAKRTFPITHAQAATGLPSHQFTLNVTCTKTWADVLWQDGSVSTGIYSTNLLPVLSPDEYELWPCEIVVLKENQEKLGLVVSVNAIDRLANIRWYETVNSCMVLSSTVEELSLFELETPEHLDFTAGCIGLVVDEDTPEVNRLVEILRINRDGQVVVKYMLSNREGVLPPSSIFKIVEDDDDGDSESDDDDKSWVTEEDGDEVELDGRTIDQVEDSVIKVTNTLETMDISTPSSPLPKRGTISVPSQLPSWDLFASSESIPIDHKYYNSIQRNIPRALAKRILSEHSMLTKALPPGILVRSFEDQTDAFRCMIVGPEGTAYEGCLFFFDARFPLEYPSVPPDLFFHSYDGGLGKINPNLYENGRVCLSILGTWSGNATESWSPAKSLMQVLVSIQGLVLNPEPYFNEAGYDSHRNTPDGIRNSLLYNEKTLMLSYKFINHILRHPVAPFEEEIKSFYYGEGWLKIMVERGQRICVASETPVDTAAATEKSAPPHEIKTVSLGCVKLLKKEVALLDKMLLVQQDV</sequence>
<dbReference type="SUPFAM" id="SSF54495">
    <property type="entry name" value="UBC-like"/>
    <property type="match status" value="1"/>
</dbReference>
<dbReference type="SMART" id="SM00212">
    <property type="entry name" value="UBCc"/>
    <property type="match status" value="1"/>
</dbReference>
<dbReference type="PROSITE" id="PS50127">
    <property type="entry name" value="UBC_2"/>
    <property type="match status" value="1"/>
</dbReference>
<dbReference type="AlphaFoldDB" id="A0A507BXS6"/>
<organism evidence="5 6">
    <name type="scientific">Synchytrium microbalum</name>
    <dbReference type="NCBI Taxonomy" id="1806994"/>
    <lineage>
        <taxon>Eukaryota</taxon>
        <taxon>Fungi</taxon>
        <taxon>Fungi incertae sedis</taxon>
        <taxon>Chytridiomycota</taxon>
        <taxon>Chytridiomycota incertae sedis</taxon>
        <taxon>Chytridiomycetes</taxon>
        <taxon>Synchytriales</taxon>
        <taxon>Synchytriaceae</taxon>
        <taxon>Synchytrium</taxon>
    </lineage>
</organism>
<evidence type="ECO:0000259" key="4">
    <source>
        <dbReference type="PROSITE" id="PS50127"/>
    </source>
</evidence>
<feature type="domain" description="UBC core" evidence="4">
    <location>
        <begin position="666"/>
        <end position="828"/>
    </location>
</feature>
<accession>A0A507BXS6</accession>
<feature type="compositionally biased region" description="Acidic residues" evidence="3">
    <location>
        <begin position="567"/>
        <end position="589"/>
    </location>
</feature>
<keyword evidence="2" id="KW-0833">Ubl conjugation pathway</keyword>
<evidence type="ECO:0000256" key="1">
    <source>
        <dbReference type="ARBA" id="ARBA00022679"/>
    </source>
</evidence>
<evidence type="ECO:0000313" key="5">
    <source>
        <dbReference type="EMBL" id="TPX32232.1"/>
    </source>
</evidence>
<evidence type="ECO:0000256" key="2">
    <source>
        <dbReference type="ARBA" id="ARBA00022786"/>
    </source>
</evidence>